<dbReference type="InParanoid" id="M1D5F5"/>
<organism evidence="1 2">
    <name type="scientific">Solanum tuberosum</name>
    <name type="common">Potato</name>
    <dbReference type="NCBI Taxonomy" id="4113"/>
    <lineage>
        <taxon>Eukaryota</taxon>
        <taxon>Viridiplantae</taxon>
        <taxon>Streptophyta</taxon>
        <taxon>Embryophyta</taxon>
        <taxon>Tracheophyta</taxon>
        <taxon>Spermatophyta</taxon>
        <taxon>Magnoliopsida</taxon>
        <taxon>eudicotyledons</taxon>
        <taxon>Gunneridae</taxon>
        <taxon>Pentapetalae</taxon>
        <taxon>asterids</taxon>
        <taxon>lamiids</taxon>
        <taxon>Solanales</taxon>
        <taxon>Solanaceae</taxon>
        <taxon>Solanoideae</taxon>
        <taxon>Solaneae</taxon>
        <taxon>Solanum</taxon>
    </lineage>
</organism>
<reference evidence="2" key="1">
    <citation type="journal article" date="2011" name="Nature">
        <title>Genome sequence and analysis of the tuber crop potato.</title>
        <authorList>
            <consortium name="The Potato Genome Sequencing Consortium"/>
        </authorList>
    </citation>
    <scope>NUCLEOTIDE SEQUENCE [LARGE SCALE GENOMIC DNA]</scope>
    <source>
        <strain evidence="2">cv. DM1-3 516 R44</strain>
    </source>
</reference>
<reference evidence="1" key="2">
    <citation type="submission" date="2015-06" db="UniProtKB">
        <authorList>
            <consortium name="EnsemblPlants"/>
        </authorList>
    </citation>
    <scope>IDENTIFICATION</scope>
    <source>
        <strain evidence="1">DM1-3 516 R44</strain>
    </source>
</reference>
<dbReference type="Proteomes" id="UP000011115">
    <property type="component" value="Unassembled WGS sequence"/>
</dbReference>
<dbReference type="HOGENOM" id="CLU_2727204_0_0_1"/>
<dbReference type="eggNOG" id="KOG3002">
    <property type="taxonomic scope" value="Eukaryota"/>
</dbReference>
<dbReference type="AlphaFoldDB" id="M1D5F5"/>
<name>M1D5F5_SOLTU</name>
<keyword evidence="2" id="KW-1185">Reference proteome</keyword>
<dbReference type="Gramene" id="PGSC0003DMT400081995">
    <property type="protein sequence ID" value="PGSC0003DMT400081995"/>
    <property type="gene ID" value="PGSC0003DMG402032194"/>
</dbReference>
<sequence length="79" mass="8273">MAPGGSNYQDIGDSRSAYADYGIAPESAEFKNSPFRKAAAVIGGKNGAGSNSAVHELLECPVCMNPMYPPIHQVDSNIS</sequence>
<dbReference type="EnsemblPlants" id="PGSC0003DMT400081995">
    <property type="protein sequence ID" value="PGSC0003DMT400081995"/>
    <property type="gene ID" value="PGSC0003DMG402032194"/>
</dbReference>
<evidence type="ECO:0000313" key="2">
    <source>
        <dbReference type="Proteomes" id="UP000011115"/>
    </source>
</evidence>
<accession>M1D5F5</accession>
<evidence type="ECO:0000313" key="1">
    <source>
        <dbReference type="EnsemblPlants" id="PGSC0003DMT400081995"/>
    </source>
</evidence>
<dbReference type="PaxDb" id="4113-PGSC0003DMT400081995"/>
<proteinExistence type="predicted"/>
<protein>
    <submittedName>
        <fullName evidence="1">Ubiquitin ligase SINAT2</fullName>
    </submittedName>
</protein>